<organism evidence="2 3">
    <name type="scientific">Marasmiellus scandens</name>
    <dbReference type="NCBI Taxonomy" id="2682957"/>
    <lineage>
        <taxon>Eukaryota</taxon>
        <taxon>Fungi</taxon>
        <taxon>Dikarya</taxon>
        <taxon>Basidiomycota</taxon>
        <taxon>Agaricomycotina</taxon>
        <taxon>Agaricomycetes</taxon>
        <taxon>Agaricomycetidae</taxon>
        <taxon>Agaricales</taxon>
        <taxon>Marasmiineae</taxon>
        <taxon>Omphalotaceae</taxon>
        <taxon>Marasmiellus</taxon>
    </lineage>
</organism>
<feature type="compositionally biased region" description="Polar residues" evidence="1">
    <location>
        <begin position="47"/>
        <end position="65"/>
    </location>
</feature>
<feature type="region of interest" description="Disordered" evidence="1">
    <location>
        <begin position="510"/>
        <end position="687"/>
    </location>
</feature>
<protein>
    <submittedName>
        <fullName evidence="2">Uncharacterized protein</fullName>
    </submittedName>
</protein>
<reference evidence="2 3" key="1">
    <citation type="submission" date="2024-01" db="EMBL/GenBank/DDBJ databases">
        <title>A draft genome for the cacao thread blight pathogen Marasmiellus scandens.</title>
        <authorList>
            <person name="Baruah I.K."/>
            <person name="Leung J."/>
            <person name="Bukari Y."/>
            <person name="Amoako-Attah I."/>
            <person name="Meinhardt L.W."/>
            <person name="Bailey B.A."/>
            <person name="Cohen S.P."/>
        </authorList>
    </citation>
    <scope>NUCLEOTIDE SEQUENCE [LARGE SCALE GENOMIC DNA]</scope>
    <source>
        <strain evidence="2 3">GH-19</strain>
    </source>
</reference>
<feature type="compositionally biased region" description="Polar residues" evidence="1">
    <location>
        <begin position="562"/>
        <end position="597"/>
    </location>
</feature>
<feature type="region of interest" description="Disordered" evidence="1">
    <location>
        <begin position="271"/>
        <end position="476"/>
    </location>
</feature>
<comment type="caution">
    <text evidence="2">The sequence shown here is derived from an EMBL/GenBank/DDBJ whole genome shotgun (WGS) entry which is preliminary data.</text>
</comment>
<feature type="compositionally biased region" description="Low complexity" evidence="1">
    <location>
        <begin position="324"/>
        <end position="341"/>
    </location>
</feature>
<feature type="compositionally biased region" description="Polar residues" evidence="1">
    <location>
        <begin position="129"/>
        <end position="142"/>
    </location>
</feature>
<evidence type="ECO:0000256" key="1">
    <source>
        <dbReference type="SAM" id="MobiDB-lite"/>
    </source>
</evidence>
<name>A0ABR1JRG2_9AGAR</name>
<feature type="compositionally biased region" description="Basic and acidic residues" evidence="1">
    <location>
        <begin position="282"/>
        <end position="297"/>
    </location>
</feature>
<evidence type="ECO:0000313" key="3">
    <source>
        <dbReference type="Proteomes" id="UP001498398"/>
    </source>
</evidence>
<evidence type="ECO:0000313" key="2">
    <source>
        <dbReference type="EMBL" id="KAK7462989.1"/>
    </source>
</evidence>
<feature type="compositionally biased region" description="Low complexity" evidence="1">
    <location>
        <begin position="801"/>
        <end position="818"/>
    </location>
</feature>
<feature type="region of interest" description="Disordered" evidence="1">
    <location>
        <begin position="1"/>
        <end position="240"/>
    </location>
</feature>
<keyword evidence="3" id="KW-1185">Reference proteome</keyword>
<dbReference type="EMBL" id="JBANRG010000010">
    <property type="protein sequence ID" value="KAK7462989.1"/>
    <property type="molecule type" value="Genomic_DNA"/>
</dbReference>
<feature type="compositionally biased region" description="Low complexity" evidence="1">
    <location>
        <begin position="763"/>
        <end position="778"/>
    </location>
</feature>
<proteinExistence type="predicted"/>
<feature type="compositionally biased region" description="Polar residues" evidence="1">
    <location>
        <begin position="640"/>
        <end position="686"/>
    </location>
</feature>
<sequence>MSPRRNADAAHIAPYLTHEVSHLGQTTLIPPETAGRMRQAKKKKGRTNPTPNSSSNTKGSTTRQAQMDEEVRYNTGPRQIRVPNPSSSSRTADRRSRRQDRRDNYDDDIPDYPPPPFDEAIATPALSVCPSTTTLINHSSTNNPPPLPFQVDTRPSERNSSDSDSDGSLELVERPPEAGPVQTNDRGRRRSRDLDLTADDEPPTPTAPQPKRRHLSLSPLRIFPHKPTPTPVQDRALSANPASPYRSAAFFRSTTSLKCPSTGSFFRLPTSALSSTSLGKPDFGKGRFGKGKERSSESLDSWEVVPRDGEDSHSLLSAIESIASPDSGSPSPTSPIFTFPPQNDRPANTTVRSPSRTPPPSVSNSSTTLSTNTVTPPAIGPPLTAARTRLNTGESSRSMSPASQHRLQGQAPSPSPSRANSPSLQNYPTLDNVDDPQQIAVDMPLPPTPTAIPVSLASSAHDHDHPSSMSGDDPHVMNTSQRRVLQHLNSSMPLSTSNTSGQLPIRAATVSAPRSTRPVSALPTYHGPHGPPLMSSSSVGDPVGDILPPIPPRSHQRPTPTPLSISYIPSTYSNSTISPGSAVSSGTLTPTRTPTDSHSGKHYPGRPLPHPPTPPSDGGLSTLPSPLSPTPVPSPKSESGRSGSPTLPIQNHAAVTTTKSNLKSNSKHNPNSLSRSLQTPTTTSPNRARIVDSLYGSRELEIFSDADSDTFSTRTAKLSTSTCPEGLLIDLDSDESGNESKTWNGTGSRVLDFERLAASVARGATTSPPTFPTTRTNPGPGPLRPSSPAHSHQFHHQRPYASSISAPLSISATSSTSSGRSDYYDAEGTGTGSTLVTERDQLAQHHFEETRAANSRDTRTQSRAQVGYHVGNRTGRNVVVVR</sequence>
<accession>A0ABR1JRG2</accession>
<dbReference type="Proteomes" id="UP001498398">
    <property type="component" value="Unassembled WGS sequence"/>
</dbReference>
<feature type="compositionally biased region" description="Pro residues" evidence="1">
    <location>
        <begin position="606"/>
        <end position="615"/>
    </location>
</feature>
<feature type="compositionally biased region" description="Low complexity" evidence="1">
    <location>
        <begin position="362"/>
        <end position="377"/>
    </location>
</feature>
<gene>
    <name evidence="2" type="ORF">VKT23_007570</name>
</gene>
<feature type="compositionally biased region" description="Low complexity" evidence="1">
    <location>
        <begin position="616"/>
        <end position="625"/>
    </location>
</feature>
<feature type="compositionally biased region" description="Polar residues" evidence="1">
    <location>
        <begin position="389"/>
        <end position="407"/>
    </location>
</feature>
<feature type="region of interest" description="Disordered" evidence="1">
    <location>
        <begin position="761"/>
        <end position="832"/>
    </location>
</feature>